<dbReference type="GO" id="GO:0032993">
    <property type="term" value="C:protein-DNA complex"/>
    <property type="evidence" value="ECO:0007669"/>
    <property type="project" value="TreeGrafter"/>
</dbReference>
<dbReference type="InterPro" id="IPR036390">
    <property type="entry name" value="WH_DNA-bd_sf"/>
</dbReference>
<accession>A0A1H4MLX5</accession>
<feature type="domain" description="HTH lysR-type" evidence="5">
    <location>
        <begin position="30"/>
        <end position="87"/>
    </location>
</feature>
<dbReference type="PROSITE" id="PS50931">
    <property type="entry name" value="HTH_LYSR"/>
    <property type="match status" value="1"/>
</dbReference>
<evidence type="ECO:0000256" key="3">
    <source>
        <dbReference type="ARBA" id="ARBA00023125"/>
    </source>
</evidence>
<dbReference type="AlphaFoldDB" id="A0A1H4MLX5"/>
<dbReference type="CDD" id="cd08414">
    <property type="entry name" value="PBP2_LTTR_aromatics_like"/>
    <property type="match status" value="1"/>
</dbReference>
<evidence type="ECO:0000256" key="4">
    <source>
        <dbReference type="ARBA" id="ARBA00023163"/>
    </source>
</evidence>
<organism evidence="6 7">
    <name type="scientific">Pseudomonas saponiphila</name>
    <dbReference type="NCBI Taxonomy" id="556534"/>
    <lineage>
        <taxon>Bacteria</taxon>
        <taxon>Pseudomonadati</taxon>
        <taxon>Pseudomonadota</taxon>
        <taxon>Gammaproteobacteria</taxon>
        <taxon>Pseudomonadales</taxon>
        <taxon>Pseudomonadaceae</taxon>
        <taxon>Pseudomonas</taxon>
    </lineage>
</organism>
<keyword evidence="4" id="KW-0804">Transcription</keyword>
<comment type="similarity">
    <text evidence="1">Belongs to the LysR transcriptional regulatory family.</text>
</comment>
<dbReference type="FunFam" id="1.10.10.10:FF:000001">
    <property type="entry name" value="LysR family transcriptional regulator"/>
    <property type="match status" value="1"/>
</dbReference>
<dbReference type="PANTHER" id="PTHR30346">
    <property type="entry name" value="TRANSCRIPTIONAL DUAL REGULATOR HCAR-RELATED"/>
    <property type="match status" value="1"/>
</dbReference>
<dbReference type="Gene3D" id="1.10.10.10">
    <property type="entry name" value="Winged helix-like DNA-binding domain superfamily/Winged helix DNA-binding domain"/>
    <property type="match status" value="1"/>
</dbReference>
<dbReference type="GO" id="GO:0003700">
    <property type="term" value="F:DNA-binding transcription factor activity"/>
    <property type="evidence" value="ECO:0007669"/>
    <property type="project" value="InterPro"/>
</dbReference>
<keyword evidence="2" id="KW-0805">Transcription regulation</keyword>
<dbReference type="EMBL" id="FNTJ01000001">
    <property type="protein sequence ID" value="SEB84071.1"/>
    <property type="molecule type" value="Genomic_DNA"/>
</dbReference>
<dbReference type="Gene3D" id="3.40.190.10">
    <property type="entry name" value="Periplasmic binding protein-like II"/>
    <property type="match status" value="2"/>
</dbReference>
<protein>
    <submittedName>
        <fullName evidence="6">Transcriptional regulator, LysR family</fullName>
    </submittedName>
</protein>
<dbReference type="Pfam" id="PF00126">
    <property type="entry name" value="HTH_1"/>
    <property type="match status" value="1"/>
</dbReference>
<evidence type="ECO:0000256" key="2">
    <source>
        <dbReference type="ARBA" id="ARBA00023015"/>
    </source>
</evidence>
<sequence>MKVRPAYPGLCGLLLAAKRQFITFELMPFMEIRHFRYFLAVARQRNFTRAAEQLGIAPPTLSRQIQDMEKALGTRLFVRQQREVSLTEAGATLLMEAEATVRQFEFAQRNAQRAGRGEIGHIELGYVASAVYGGLLQKQVQGFSRDCPDVSLNVRECPMATLPARVADGRLDVGYIRSPMTLPEGVEAIALDAEGFVLALSAESWLCRLPQIASEHLLNETFILPEQISGTLQVAAQGAYAPKLGAQPGGLVAVLALVSLGQGVAVVPESVVGHVNLPNVVYRPIGGSSASSWLSLIHRRFEQAPAVVRYIEQVRREYRRKA</sequence>
<dbReference type="Proteomes" id="UP000198982">
    <property type="component" value="Unassembled WGS sequence"/>
</dbReference>
<dbReference type="SUPFAM" id="SSF53850">
    <property type="entry name" value="Periplasmic binding protein-like II"/>
    <property type="match status" value="1"/>
</dbReference>
<evidence type="ECO:0000313" key="6">
    <source>
        <dbReference type="EMBL" id="SEB84071.1"/>
    </source>
</evidence>
<name>A0A1H4MLX5_9PSED</name>
<dbReference type="GO" id="GO:0003677">
    <property type="term" value="F:DNA binding"/>
    <property type="evidence" value="ECO:0007669"/>
    <property type="project" value="UniProtKB-KW"/>
</dbReference>
<dbReference type="InterPro" id="IPR000847">
    <property type="entry name" value="LysR_HTH_N"/>
</dbReference>
<dbReference type="InterPro" id="IPR036388">
    <property type="entry name" value="WH-like_DNA-bd_sf"/>
</dbReference>
<dbReference type="PANTHER" id="PTHR30346:SF30">
    <property type="entry name" value="SMALL NEUTRAL PROTEASE REGULATORY PROTEIN"/>
    <property type="match status" value="1"/>
</dbReference>
<keyword evidence="3" id="KW-0238">DNA-binding</keyword>
<proteinExistence type="inferred from homology"/>
<evidence type="ECO:0000259" key="5">
    <source>
        <dbReference type="PROSITE" id="PS50931"/>
    </source>
</evidence>
<dbReference type="InterPro" id="IPR005119">
    <property type="entry name" value="LysR_subst-bd"/>
</dbReference>
<dbReference type="SUPFAM" id="SSF46785">
    <property type="entry name" value="Winged helix' DNA-binding domain"/>
    <property type="match status" value="1"/>
</dbReference>
<evidence type="ECO:0000256" key="1">
    <source>
        <dbReference type="ARBA" id="ARBA00009437"/>
    </source>
</evidence>
<keyword evidence="7" id="KW-1185">Reference proteome</keyword>
<reference evidence="7" key="1">
    <citation type="submission" date="2016-10" db="EMBL/GenBank/DDBJ databases">
        <authorList>
            <person name="Varghese N."/>
            <person name="Submissions S."/>
        </authorList>
    </citation>
    <scope>NUCLEOTIDE SEQUENCE [LARGE SCALE GENOMIC DNA]</scope>
    <source>
        <strain evidence="7">DSM 9751</strain>
    </source>
</reference>
<dbReference type="Pfam" id="PF03466">
    <property type="entry name" value="LysR_substrate"/>
    <property type="match status" value="1"/>
</dbReference>
<evidence type="ECO:0000313" key="7">
    <source>
        <dbReference type="Proteomes" id="UP000198982"/>
    </source>
</evidence>
<dbReference type="PRINTS" id="PR00039">
    <property type="entry name" value="HTHLYSR"/>
</dbReference>
<gene>
    <name evidence="6" type="ORF">SAMN05216178_2458</name>
</gene>